<reference evidence="3" key="1">
    <citation type="submission" date="2017-02" db="EMBL/GenBank/DDBJ databases">
        <authorList>
            <person name="Rodrigo-Torres L."/>
            <person name="Arahal R.D."/>
            <person name="Lucena T."/>
        </authorList>
    </citation>
    <scope>NUCLEOTIDE SEQUENCE [LARGE SCALE GENOMIC DNA]</scope>
    <source>
        <strain evidence="3">CECT 7878</strain>
    </source>
</reference>
<evidence type="ECO:0000313" key="3">
    <source>
        <dbReference type="Proteomes" id="UP000188276"/>
    </source>
</evidence>
<keyword evidence="1" id="KW-0812">Transmembrane</keyword>
<name>A0A1R4LAR5_VIBR1</name>
<dbReference type="EMBL" id="FULE01000007">
    <property type="protein sequence ID" value="SJN53477.1"/>
    <property type="molecule type" value="Genomic_DNA"/>
</dbReference>
<protein>
    <submittedName>
        <fullName evidence="2">Uncharacterized protein</fullName>
    </submittedName>
</protein>
<evidence type="ECO:0000256" key="1">
    <source>
        <dbReference type="SAM" id="Phobius"/>
    </source>
</evidence>
<gene>
    <name evidence="2" type="ORF">VR7878_00342</name>
</gene>
<keyword evidence="1" id="KW-0472">Membrane</keyword>
<evidence type="ECO:0000313" key="2">
    <source>
        <dbReference type="EMBL" id="SJN53477.1"/>
    </source>
</evidence>
<dbReference type="RefSeq" id="WP_077332857.1">
    <property type="nucleotide sequence ID" value="NZ_FULE01000007.1"/>
</dbReference>
<sequence>MDPDMYLPCQPYWLCRSLMYTFYVVMAGAVLWLIILVIREYVRIKSRAKYVQEQRKLHYKERHRLKSERVIKRAKRPKRRR</sequence>
<organism evidence="2 3">
    <name type="scientific">Vibrio ruber (strain DSM 16370 / JCM 11486 / BCRC 17186 / CECT 7878 / LMG 23124 / VR1)</name>
    <dbReference type="NCBI Taxonomy" id="1123498"/>
    <lineage>
        <taxon>Bacteria</taxon>
        <taxon>Pseudomonadati</taxon>
        <taxon>Pseudomonadota</taxon>
        <taxon>Gammaproteobacteria</taxon>
        <taxon>Vibrionales</taxon>
        <taxon>Vibrionaceae</taxon>
        <taxon>Vibrio</taxon>
    </lineage>
</organism>
<dbReference type="OrthoDB" id="5887156at2"/>
<feature type="transmembrane region" description="Helical" evidence="1">
    <location>
        <begin position="20"/>
        <end position="38"/>
    </location>
</feature>
<dbReference type="STRING" id="1123498.VR7878_00342"/>
<dbReference type="AlphaFoldDB" id="A0A1R4LAR5"/>
<accession>A0A1R4LAR5</accession>
<proteinExistence type="predicted"/>
<keyword evidence="1" id="KW-1133">Transmembrane helix</keyword>
<dbReference type="Proteomes" id="UP000188276">
    <property type="component" value="Unassembled WGS sequence"/>
</dbReference>
<keyword evidence="3" id="KW-1185">Reference proteome</keyword>